<accession>A0A653D1E1</accession>
<sequence>MIFHRTKNLNRYLKTAYPVLKKKLIGKRKMSLVREITKTLQTGGRNSCQKIAFLAPVQERTSTSKSLNL</sequence>
<reference evidence="1 2" key="1">
    <citation type="submission" date="2019-01" db="EMBL/GenBank/DDBJ databases">
        <authorList>
            <person name="Sayadi A."/>
        </authorList>
    </citation>
    <scope>NUCLEOTIDE SEQUENCE [LARGE SCALE GENOMIC DNA]</scope>
</reference>
<evidence type="ECO:0000313" key="1">
    <source>
        <dbReference type="EMBL" id="VEN53358.1"/>
    </source>
</evidence>
<dbReference type="AlphaFoldDB" id="A0A653D1E1"/>
<organism evidence="1 2">
    <name type="scientific">Callosobruchus maculatus</name>
    <name type="common">Southern cowpea weevil</name>
    <name type="synonym">Pulse bruchid</name>
    <dbReference type="NCBI Taxonomy" id="64391"/>
    <lineage>
        <taxon>Eukaryota</taxon>
        <taxon>Metazoa</taxon>
        <taxon>Ecdysozoa</taxon>
        <taxon>Arthropoda</taxon>
        <taxon>Hexapoda</taxon>
        <taxon>Insecta</taxon>
        <taxon>Pterygota</taxon>
        <taxon>Neoptera</taxon>
        <taxon>Endopterygota</taxon>
        <taxon>Coleoptera</taxon>
        <taxon>Polyphaga</taxon>
        <taxon>Cucujiformia</taxon>
        <taxon>Chrysomeloidea</taxon>
        <taxon>Chrysomelidae</taxon>
        <taxon>Bruchinae</taxon>
        <taxon>Bruchini</taxon>
        <taxon>Callosobruchus</taxon>
    </lineage>
</organism>
<evidence type="ECO:0000313" key="2">
    <source>
        <dbReference type="Proteomes" id="UP000410492"/>
    </source>
</evidence>
<dbReference type="EMBL" id="CAACVG010009455">
    <property type="protein sequence ID" value="VEN53358.1"/>
    <property type="molecule type" value="Genomic_DNA"/>
</dbReference>
<proteinExistence type="predicted"/>
<protein>
    <submittedName>
        <fullName evidence="1">Uncharacterized protein</fullName>
    </submittedName>
</protein>
<name>A0A653D1E1_CALMS</name>
<keyword evidence="2" id="KW-1185">Reference proteome</keyword>
<gene>
    <name evidence="1" type="ORF">CALMAC_LOCUS13176</name>
</gene>
<dbReference type="Proteomes" id="UP000410492">
    <property type="component" value="Unassembled WGS sequence"/>
</dbReference>